<organism evidence="1 2">
    <name type="scientific">Chryseosolibacter indicus</name>
    <dbReference type="NCBI Taxonomy" id="2782351"/>
    <lineage>
        <taxon>Bacteria</taxon>
        <taxon>Pseudomonadati</taxon>
        <taxon>Bacteroidota</taxon>
        <taxon>Cytophagia</taxon>
        <taxon>Cytophagales</taxon>
        <taxon>Chryseotaleaceae</taxon>
        <taxon>Chryseosolibacter</taxon>
    </lineage>
</organism>
<dbReference type="Proteomes" id="UP000772618">
    <property type="component" value="Unassembled WGS sequence"/>
</dbReference>
<sequence>MRSNFDKYPSIKVSENNDDCITGWSSIATTINGTIAAKGKKRVVVVIDCYQGVYEEVETILRKELNYNLFVRSTTAFKAPKSIEAMVYPDVTDDQIFGFMTRLTIGRFFDDEKLSSLRKEIEGTTEGVVVVYGEGAAYVASQSDLLINLEMARWEIQLLMRRGKVNNLGVK</sequence>
<evidence type="ECO:0000313" key="1">
    <source>
        <dbReference type="EMBL" id="MBT1706482.1"/>
    </source>
</evidence>
<gene>
    <name evidence="1" type="ORF">KK060_24625</name>
</gene>
<keyword evidence="2" id="KW-1185">Reference proteome</keyword>
<dbReference type="EMBL" id="JAHESD010000121">
    <property type="protein sequence ID" value="MBT1706482.1"/>
    <property type="molecule type" value="Genomic_DNA"/>
</dbReference>
<feature type="non-terminal residue" evidence="1">
    <location>
        <position position="171"/>
    </location>
</feature>
<accession>A0ABS5VYI6</accession>
<comment type="caution">
    <text evidence="1">The sequence shown here is derived from an EMBL/GenBank/DDBJ whole genome shotgun (WGS) entry which is preliminary data.</text>
</comment>
<name>A0ABS5VYI6_9BACT</name>
<reference evidence="1 2" key="1">
    <citation type="submission" date="2021-05" db="EMBL/GenBank/DDBJ databases">
        <title>A Polyphasic approach of four new species of the genus Ohtaekwangia: Ohtaekwangia histidinii sp. nov., Ohtaekwangia cretensis sp. nov., Ohtaekwangia indiensis sp. nov., Ohtaekwangia reichenbachii sp. nov. from diverse environment.</title>
        <authorList>
            <person name="Octaviana S."/>
        </authorList>
    </citation>
    <scope>NUCLEOTIDE SEQUENCE [LARGE SCALE GENOMIC DNA]</scope>
    <source>
        <strain evidence="1 2">PWU20</strain>
    </source>
</reference>
<protein>
    <submittedName>
        <fullName evidence="1">Uncharacterized protein</fullName>
    </submittedName>
</protein>
<proteinExistence type="predicted"/>
<evidence type="ECO:0000313" key="2">
    <source>
        <dbReference type="Proteomes" id="UP000772618"/>
    </source>
</evidence>